<dbReference type="InterPro" id="IPR050482">
    <property type="entry name" value="Sensor_HK_TwoCompSys"/>
</dbReference>
<dbReference type="InterPro" id="IPR036890">
    <property type="entry name" value="HATPase_C_sf"/>
</dbReference>
<dbReference type="GO" id="GO:0000155">
    <property type="term" value="F:phosphorelay sensor kinase activity"/>
    <property type="evidence" value="ECO:0007669"/>
    <property type="project" value="InterPro"/>
</dbReference>
<dbReference type="SUPFAM" id="SSF55874">
    <property type="entry name" value="ATPase domain of HSP90 chaperone/DNA topoisomerase II/histidine kinase"/>
    <property type="match status" value="1"/>
</dbReference>
<dbReference type="PANTHER" id="PTHR24421">
    <property type="entry name" value="NITRATE/NITRITE SENSOR PROTEIN NARX-RELATED"/>
    <property type="match status" value="1"/>
</dbReference>
<gene>
    <name evidence="12" type="ORF">SAMN06264365_102350</name>
</gene>
<reference evidence="12 13" key="1">
    <citation type="submission" date="2017-06" db="EMBL/GenBank/DDBJ databases">
        <authorList>
            <person name="Kim H.J."/>
            <person name="Triplett B.A."/>
        </authorList>
    </citation>
    <scope>NUCLEOTIDE SEQUENCE [LARGE SCALE GENOMIC DNA]</scope>
    <source>
        <strain evidence="12 13">DSM 43151</strain>
    </source>
</reference>
<evidence type="ECO:0000256" key="8">
    <source>
        <dbReference type="ARBA" id="ARBA00023012"/>
    </source>
</evidence>
<dbReference type="InterPro" id="IPR011712">
    <property type="entry name" value="Sig_transdc_His_kin_sub3_dim/P"/>
</dbReference>
<dbReference type="OrthoDB" id="227596at2"/>
<dbReference type="PANTHER" id="PTHR24421:SF10">
    <property type="entry name" value="NITRATE_NITRITE SENSOR PROTEIN NARQ"/>
    <property type="match status" value="1"/>
</dbReference>
<dbReference type="Gene3D" id="3.30.565.10">
    <property type="entry name" value="Histidine kinase-like ATPase, C-terminal domain"/>
    <property type="match status" value="1"/>
</dbReference>
<feature type="coiled-coil region" evidence="9">
    <location>
        <begin position="162"/>
        <end position="196"/>
    </location>
</feature>
<evidence type="ECO:0000256" key="2">
    <source>
        <dbReference type="ARBA" id="ARBA00012438"/>
    </source>
</evidence>
<keyword evidence="13" id="KW-1185">Reference proteome</keyword>
<keyword evidence="10" id="KW-0472">Membrane</keyword>
<keyword evidence="10" id="KW-0812">Transmembrane</keyword>
<evidence type="ECO:0000256" key="5">
    <source>
        <dbReference type="ARBA" id="ARBA00022741"/>
    </source>
</evidence>
<protein>
    <recommendedName>
        <fullName evidence="2">histidine kinase</fullName>
        <ecNumber evidence="2">2.7.13.3</ecNumber>
    </recommendedName>
</protein>
<feature type="transmembrane region" description="Helical" evidence="10">
    <location>
        <begin position="53"/>
        <end position="70"/>
    </location>
</feature>
<accession>A0A238WBL3</accession>
<proteinExistence type="predicted"/>
<name>A0A238WBL3_9ACTN</name>
<evidence type="ECO:0000313" key="12">
    <source>
        <dbReference type="EMBL" id="SNR43674.1"/>
    </source>
</evidence>
<keyword evidence="9" id="KW-0175">Coiled coil</keyword>
<dbReference type="Proteomes" id="UP000198415">
    <property type="component" value="Unassembled WGS sequence"/>
</dbReference>
<evidence type="ECO:0000256" key="3">
    <source>
        <dbReference type="ARBA" id="ARBA00022553"/>
    </source>
</evidence>
<evidence type="ECO:0000256" key="10">
    <source>
        <dbReference type="SAM" id="Phobius"/>
    </source>
</evidence>
<dbReference type="AlphaFoldDB" id="A0A238WBL3"/>
<feature type="domain" description="Signal transduction histidine kinase subgroup 3 dimerisation and phosphoacceptor" evidence="11">
    <location>
        <begin position="189"/>
        <end position="254"/>
    </location>
</feature>
<evidence type="ECO:0000259" key="11">
    <source>
        <dbReference type="Pfam" id="PF07730"/>
    </source>
</evidence>
<dbReference type="GO" id="GO:0005524">
    <property type="term" value="F:ATP binding"/>
    <property type="evidence" value="ECO:0007669"/>
    <property type="project" value="UniProtKB-KW"/>
</dbReference>
<evidence type="ECO:0000313" key="13">
    <source>
        <dbReference type="Proteomes" id="UP000198415"/>
    </source>
</evidence>
<dbReference type="EMBL" id="FZNR01000002">
    <property type="protein sequence ID" value="SNR43674.1"/>
    <property type="molecule type" value="Genomic_DNA"/>
</dbReference>
<dbReference type="Gene3D" id="1.20.5.1930">
    <property type="match status" value="1"/>
</dbReference>
<sequence length="391" mass="42043">MGPLLQLAYGREKIRPAARGRFRYVLPPIVLALVGLGFVAFEVITDLRDVRPLLAGVIAAGSVLPVAVAYRWPVAAWRLMFPMLFLGVAGAVPDESWPWNTVQIVGALLVLGRLAAVSESMVTIWATILTLVPVFLFAPDANAWGAGMLVVAIAALGDIVSRRRRTRELLAEQSEINELERAKRAVLEERTRIAREMHDVVAHHMSMIAVQAETAPYRLAGLPDGARNELAEIAGAARAALTDMRRLLGVLRAEGQDAERVPQPGYGQIAELVAATRRAGLPVVDELSELDEIGEAAGLAAYRIVQEALANAAQHAPGGPVRLRARATGDRLELCVRNKLTTTPDPGRRPGHGLIGMHERVALLGGELTAGPDGAGHYEVLARIPLQPEAR</sequence>
<evidence type="ECO:0000256" key="1">
    <source>
        <dbReference type="ARBA" id="ARBA00000085"/>
    </source>
</evidence>
<dbReference type="RefSeq" id="WP_089292161.1">
    <property type="nucleotide sequence ID" value="NZ_BOMU01000028.1"/>
</dbReference>
<feature type="transmembrane region" description="Helical" evidence="10">
    <location>
        <begin position="144"/>
        <end position="161"/>
    </location>
</feature>
<keyword evidence="5" id="KW-0547">Nucleotide-binding</keyword>
<dbReference type="GO" id="GO:0016020">
    <property type="term" value="C:membrane"/>
    <property type="evidence" value="ECO:0007669"/>
    <property type="project" value="InterPro"/>
</dbReference>
<evidence type="ECO:0000256" key="7">
    <source>
        <dbReference type="ARBA" id="ARBA00022840"/>
    </source>
</evidence>
<keyword evidence="6 12" id="KW-0418">Kinase</keyword>
<keyword evidence="4" id="KW-0808">Transferase</keyword>
<evidence type="ECO:0000256" key="4">
    <source>
        <dbReference type="ARBA" id="ARBA00022679"/>
    </source>
</evidence>
<keyword evidence="10" id="KW-1133">Transmembrane helix</keyword>
<keyword evidence="3" id="KW-0597">Phosphoprotein</keyword>
<organism evidence="12 13">
    <name type="scientific">Actinoplanes regularis</name>
    <dbReference type="NCBI Taxonomy" id="52697"/>
    <lineage>
        <taxon>Bacteria</taxon>
        <taxon>Bacillati</taxon>
        <taxon>Actinomycetota</taxon>
        <taxon>Actinomycetes</taxon>
        <taxon>Micromonosporales</taxon>
        <taxon>Micromonosporaceae</taxon>
        <taxon>Actinoplanes</taxon>
    </lineage>
</organism>
<dbReference type="EC" id="2.7.13.3" evidence="2"/>
<dbReference type="Pfam" id="PF07730">
    <property type="entry name" value="HisKA_3"/>
    <property type="match status" value="1"/>
</dbReference>
<dbReference type="CDD" id="cd16917">
    <property type="entry name" value="HATPase_UhpB-NarQ-NarX-like"/>
    <property type="match status" value="1"/>
</dbReference>
<dbReference type="GO" id="GO:0046983">
    <property type="term" value="F:protein dimerization activity"/>
    <property type="evidence" value="ECO:0007669"/>
    <property type="project" value="InterPro"/>
</dbReference>
<keyword evidence="7" id="KW-0067">ATP-binding</keyword>
<keyword evidence="8" id="KW-0902">Two-component regulatory system</keyword>
<feature type="transmembrane region" description="Helical" evidence="10">
    <location>
        <begin position="21"/>
        <end position="41"/>
    </location>
</feature>
<evidence type="ECO:0000256" key="9">
    <source>
        <dbReference type="SAM" id="Coils"/>
    </source>
</evidence>
<comment type="catalytic activity">
    <reaction evidence="1">
        <text>ATP + protein L-histidine = ADP + protein N-phospho-L-histidine.</text>
        <dbReference type="EC" id="2.7.13.3"/>
    </reaction>
</comment>
<evidence type="ECO:0000256" key="6">
    <source>
        <dbReference type="ARBA" id="ARBA00022777"/>
    </source>
</evidence>